<dbReference type="EMBL" id="CP147407">
    <property type="protein sequence ID" value="WXB95350.1"/>
    <property type="molecule type" value="Genomic_DNA"/>
</dbReference>
<evidence type="ECO:0000313" key="2">
    <source>
        <dbReference type="EMBL" id="WXB95350.1"/>
    </source>
</evidence>
<name>A0ABZ2NCL1_9BACI</name>
<keyword evidence="1" id="KW-1133">Transmembrane helix</keyword>
<accession>A0ABZ2NCL1</accession>
<keyword evidence="3" id="KW-1185">Reference proteome</keyword>
<keyword evidence="1" id="KW-0812">Transmembrane</keyword>
<dbReference type="Proteomes" id="UP001377337">
    <property type="component" value="Chromosome"/>
</dbReference>
<gene>
    <name evidence="2" type="ORF">WCV65_12270</name>
</gene>
<feature type="transmembrane region" description="Helical" evidence="1">
    <location>
        <begin position="48"/>
        <end position="69"/>
    </location>
</feature>
<reference evidence="2 3" key="1">
    <citation type="submission" date="2024-02" db="EMBL/GenBank/DDBJ databases">
        <title>Seven novel Bacillus-like species.</title>
        <authorList>
            <person name="Liu G."/>
        </authorList>
    </citation>
    <scope>NUCLEOTIDE SEQUENCE [LARGE SCALE GENOMIC DNA]</scope>
    <source>
        <strain evidence="2 3">FJAT-52054</strain>
    </source>
</reference>
<protein>
    <submittedName>
        <fullName evidence="2">Uncharacterized protein</fullName>
    </submittedName>
</protein>
<sequence>MAFLLLYIGACGLAAKYRLHRSLRFMIGALGIASGYAGLKLMQLFDPVWFTISPFLLLFLIIFIAVGLLGTSFSGKMCLFLIGICNGELLYELIILPVSGAVSIGQDTFLDFSLLGMGGFRIWGLMERYVNFGNAYGKPSKNKQSRNV</sequence>
<proteinExistence type="predicted"/>
<keyword evidence="1" id="KW-0472">Membrane</keyword>
<dbReference type="RefSeq" id="WP_338776810.1">
    <property type="nucleotide sequence ID" value="NZ_CP147407.1"/>
</dbReference>
<organism evidence="2 3">
    <name type="scientific">Metabacillus sediminis</name>
    <dbReference type="NCBI Taxonomy" id="3117746"/>
    <lineage>
        <taxon>Bacteria</taxon>
        <taxon>Bacillati</taxon>
        <taxon>Bacillota</taxon>
        <taxon>Bacilli</taxon>
        <taxon>Bacillales</taxon>
        <taxon>Bacillaceae</taxon>
        <taxon>Metabacillus</taxon>
    </lineage>
</organism>
<dbReference type="Pfam" id="PF24124">
    <property type="entry name" value="YphA"/>
    <property type="match status" value="1"/>
</dbReference>
<dbReference type="InterPro" id="IPR014617">
    <property type="entry name" value="YphA_Bacsu"/>
</dbReference>
<evidence type="ECO:0000256" key="1">
    <source>
        <dbReference type="SAM" id="Phobius"/>
    </source>
</evidence>
<evidence type="ECO:0000313" key="3">
    <source>
        <dbReference type="Proteomes" id="UP001377337"/>
    </source>
</evidence>